<sequence>MRHSVLHSPAFSALRLDMAEGETIHAQPGAMQAMSPGFDIEVKAGLNMEGKRGMAGGMRSLFGGESYFTVVYRAKRDDQHILFAPEQMGEIRAIEITPESGLKLARGAYLACTPGLSFSLYNAGMQGMLATRGLFFLKTVGTGTLFLSSYGGVIEQVLEEGERFILDNENIVAFTGTMSFESVVLNKSLRTSMFSGEGFVVRFTGPGKVIYQTRARPSAGFLRGLLQSIF</sequence>
<dbReference type="Proteomes" id="UP000320390">
    <property type="component" value="Chromosome"/>
</dbReference>
<accession>A0A518EM19</accession>
<dbReference type="InterPro" id="IPR002838">
    <property type="entry name" value="AIM24"/>
</dbReference>
<evidence type="ECO:0000313" key="2">
    <source>
        <dbReference type="Proteomes" id="UP000320390"/>
    </source>
</evidence>
<dbReference type="EMBL" id="CP036434">
    <property type="protein sequence ID" value="QDV05124.1"/>
    <property type="molecule type" value="Genomic_DNA"/>
</dbReference>
<dbReference type="RefSeq" id="WP_145194547.1">
    <property type="nucleotide sequence ID" value="NZ_CP036434.1"/>
</dbReference>
<dbReference type="Pfam" id="PF01987">
    <property type="entry name" value="AIM24"/>
    <property type="match status" value="1"/>
</dbReference>
<organism evidence="1 2">
    <name type="scientific">Saltatorellus ferox</name>
    <dbReference type="NCBI Taxonomy" id="2528018"/>
    <lineage>
        <taxon>Bacteria</taxon>
        <taxon>Pseudomonadati</taxon>
        <taxon>Planctomycetota</taxon>
        <taxon>Planctomycetia</taxon>
        <taxon>Planctomycetia incertae sedis</taxon>
        <taxon>Saltatorellus</taxon>
    </lineage>
</organism>
<gene>
    <name evidence="1" type="ORF">Poly30_06190</name>
</gene>
<dbReference type="InterPro" id="IPR036983">
    <property type="entry name" value="AIM24_sf"/>
</dbReference>
<evidence type="ECO:0000313" key="1">
    <source>
        <dbReference type="EMBL" id="QDV05124.1"/>
    </source>
</evidence>
<name>A0A518EM19_9BACT</name>
<protein>
    <recommendedName>
        <fullName evidence="3">TIGR00266 family protein</fullName>
    </recommendedName>
</protein>
<dbReference type="InterPro" id="IPR016031">
    <property type="entry name" value="Trp_RNA-bd_attenuator-like_dom"/>
</dbReference>
<keyword evidence="2" id="KW-1185">Reference proteome</keyword>
<dbReference type="AlphaFoldDB" id="A0A518EM19"/>
<dbReference type="NCBIfam" id="TIGR00266">
    <property type="entry name" value="TIGR00266 family protein"/>
    <property type="match status" value="1"/>
</dbReference>
<dbReference type="PANTHER" id="PTHR43657">
    <property type="entry name" value="TRYPTOPHAN RNA-BINDING ATTENUATOR PROTEIN-LIKE PROTEIN"/>
    <property type="match status" value="1"/>
</dbReference>
<evidence type="ECO:0008006" key="3">
    <source>
        <dbReference type="Google" id="ProtNLM"/>
    </source>
</evidence>
<dbReference type="PANTHER" id="PTHR43657:SF1">
    <property type="entry name" value="ALTERED INHERITANCE OF MITOCHONDRIA PROTEIN 24, MITOCHONDRIAL"/>
    <property type="match status" value="1"/>
</dbReference>
<dbReference type="Gene3D" id="3.60.160.10">
    <property type="entry name" value="Mitochondrial biogenesis AIM24"/>
    <property type="match status" value="1"/>
</dbReference>
<reference evidence="1 2" key="1">
    <citation type="submission" date="2019-02" db="EMBL/GenBank/DDBJ databases">
        <title>Deep-cultivation of Planctomycetes and their phenomic and genomic characterization uncovers novel biology.</title>
        <authorList>
            <person name="Wiegand S."/>
            <person name="Jogler M."/>
            <person name="Boedeker C."/>
            <person name="Pinto D."/>
            <person name="Vollmers J."/>
            <person name="Rivas-Marin E."/>
            <person name="Kohn T."/>
            <person name="Peeters S.H."/>
            <person name="Heuer A."/>
            <person name="Rast P."/>
            <person name="Oberbeckmann S."/>
            <person name="Bunk B."/>
            <person name="Jeske O."/>
            <person name="Meyerdierks A."/>
            <person name="Storesund J.E."/>
            <person name="Kallscheuer N."/>
            <person name="Luecker S."/>
            <person name="Lage O.M."/>
            <person name="Pohl T."/>
            <person name="Merkel B.J."/>
            <person name="Hornburger P."/>
            <person name="Mueller R.-W."/>
            <person name="Bruemmer F."/>
            <person name="Labrenz M."/>
            <person name="Spormann A.M."/>
            <person name="Op den Camp H."/>
            <person name="Overmann J."/>
            <person name="Amann R."/>
            <person name="Jetten M.S.M."/>
            <person name="Mascher T."/>
            <person name="Medema M.H."/>
            <person name="Devos D.P."/>
            <person name="Kaster A.-K."/>
            <person name="Ovreas L."/>
            <person name="Rohde M."/>
            <person name="Galperin M.Y."/>
            <person name="Jogler C."/>
        </authorList>
    </citation>
    <scope>NUCLEOTIDE SEQUENCE [LARGE SCALE GENOMIC DNA]</scope>
    <source>
        <strain evidence="1 2">Poly30</strain>
    </source>
</reference>
<dbReference type="SUPFAM" id="SSF51219">
    <property type="entry name" value="TRAP-like"/>
    <property type="match status" value="1"/>
</dbReference>
<proteinExistence type="predicted"/>
<dbReference type="OrthoDB" id="9779518at2"/>